<dbReference type="PANTHER" id="PTHR10177">
    <property type="entry name" value="CYCLINS"/>
    <property type="match status" value="1"/>
</dbReference>
<dbReference type="SMART" id="SM01332">
    <property type="entry name" value="Cyclin_C"/>
    <property type="match status" value="1"/>
</dbReference>
<evidence type="ECO:0000256" key="3">
    <source>
        <dbReference type="ARBA" id="ARBA00023127"/>
    </source>
</evidence>
<proteinExistence type="inferred from homology"/>
<dbReference type="Pfam" id="PF00134">
    <property type="entry name" value="Cyclin_N"/>
    <property type="match status" value="1"/>
</dbReference>
<dbReference type="Pfam" id="PF02984">
    <property type="entry name" value="Cyclin_C"/>
    <property type="match status" value="1"/>
</dbReference>
<evidence type="ECO:0000256" key="4">
    <source>
        <dbReference type="ARBA" id="ARBA00023306"/>
    </source>
</evidence>
<reference evidence="6 8" key="1">
    <citation type="journal article" date="2018" name="Nat. Genet.">
        <title>Extensive intraspecific gene order and gene structural variations between Mo17 and other maize genomes.</title>
        <authorList>
            <person name="Sun S."/>
            <person name="Zhou Y."/>
            <person name="Chen J."/>
            <person name="Shi J."/>
            <person name="Zhao H."/>
            <person name="Zhao H."/>
            <person name="Song W."/>
            <person name="Zhang M."/>
            <person name="Cui Y."/>
            <person name="Dong X."/>
            <person name="Liu H."/>
            <person name="Ma X."/>
            <person name="Jiao Y."/>
            <person name="Wang B."/>
            <person name="Wei X."/>
            <person name="Stein J.C."/>
            <person name="Glaubitz J.C."/>
            <person name="Lu F."/>
            <person name="Yu G."/>
            <person name="Liang C."/>
            <person name="Fengler K."/>
            <person name="Li B."/>
            <person name="Rafalski A."/>
            <person name="Schnable P.S."/>
            <person name="Ware D.H."/>
            <person name="Buckler E.S."/>
            <person name="Lai J."/>
        </authorList>
    </citation>
    <scope>NUCLEOTIDE SEQUENCE [LARGE SCALE GENOMIC DNA]</scope>
    <source>
        <strain evidence="8">cv. Missouri 17</strain>
        <tissue evidence="6">Seedling</tissue>
    </source>
</reference>
<organism evidence="6">
    <name type="scientific">Zea mays</name>
    <name type="common">Maize</name>
    <dbReference type="NCBI Taxonomy" id="4577"/>
    <lineage>
        <taxon>Eukaryota</taxon>
        <taxon>Viridiplantae</taxon>
        <taxon>Streptophyta</taxon>
        <taxon>Embryophyta</taxon>
        <taxon>Tracheophyta</taxon>
        <taxon>Spermatophyta</taxon>
        <taxon>Magnoliopsida</taxon>
        <taxon>Liliopsida</taxon>
        <taxon>Poales</taxon>
        <taxon>Poaceae</taxon>
        <taxon>PACMAD clade</taxon>
        <taxon>Panicoideae</taxon>
        <taxon>Andropogonodae</taxon>
        <taxon>Andropogoneae</taxon>
        <taxon>Tripsacinae</taxon>
        <taxon>Zea</taxon>
    </lineage>
</organism>
<keyword evidence="2" id="KW-0132">Cell division</keyword>
<gene>
    <name evidence="6" type="ORF">Zm00014a_028535</name>
</gene>
<feature type="domain" description="Cyclin C-terminal" evidence="5">
    <location>
        <begin position="240"/>
        <end position="351"/>
    </location>
</feature>
<dbReference type="Proteomes" id="UP000251960">
    <property type="component" value="Chromosome 4"/>
</dbReference>
<dbReference type="InterPro" id="IPR036915">
    <property type="entry name" value="Cyclin-like_sf"/>
</dbReference>
<dbReference type="FunFam" id="1.10.472.10:FF:000040">
    <property type="entry name" value="D6-type cyclin"/>
    <property type="match status" value="1"/>
</dbReference>
<evidence type="ECO:0000313" key="6">
    <source>
        <dbReference type="EMBL" id="PWZ26638.1"/>
    </source>
</evidence>
<accession>A0A3L6F183</accession>
<dbReference type="InterPro" id="IPR004367">
    <property type="entry name" value="Cyclin_C-dom"/>
</dbReference>
<dbReference type="EMBL" id="NCVQ01000005">
    <property type="protein sequence ID" value="PWZ26638.1"/>
    <property type="molecule type" value="Genomic_DNA"/>
</dbReference>
<dbReference type="InterPro" id="IPR006671">
    <property type="entry name" value="Cyclin_N"/>
</dbReference>
<evidence type="ECO:0000256" key="2">
    <source>
        <dbReference type="ARBA" id="ARBA00022618"/>
    </source>
</evidence>
<dbReference type="GO" id="GO:0051301">
    <property type="term" value="P:cell division"/>
    <property type="evidence" value="ECO:0007669"/>
    <property type="project" value="UniProtKB-KW"/>
</dbReference>
<dbReference type="EMBL" id="NCVQ01000005">
    <property type="protein sequence ID" value="PWZ26639.1"/>
    <property type="molecule type" value="Genomic_DNA"/>
</dbReference>
<dbReference type="InterPro" id="IPR039361">
    <property type="entry name" value="Cyclin"/>
</dbReference>
<dbReference type="Gene3D" id="1.10.472.10">
    <property type="entry name" value="Cyclin-like"/>
    <property type="match status" value="2"/>
</dbReference>
<dbReference type="SUPFAM" id="SSF47954">
    <property type="entry name" value="Cyclin-like"/>
    <property type="match status" value="1"/>
</dbReference>
<protein>
    <submittedName>
        <fullName evidence="7">Cyclin-D3-1</fullName>
    </submittedName>
</protein>
<dbReference type="CDD" id="cd20544">
    <property type="entry name" value="CYCLIN_AtCycD-like_rpt2"/>
    <property type="match status" value="1"/>
</dbReference>
<keyword evidence="4" id="KW-0131">Cell cycle</keyword>
<dbReference type="AlphaFoldDB" id="A0A3L6F0S2"/>
<accession>A0A3L6F0S2</accession>
<comment type="similarity">
    <text evidence="1">Belongs to the cyclin family. Cyclin D subfamily.</text>
</comment>
<dbReference type="PROSITE" id="PS00292">
    <property type="entry name" value="CYCLINS"/>
    <property type="match status" value="1"/>
</dbReference>
<evidence type="ECO:0000259" key="5">
    <source>
        <dbReference type="SMART" id="SM01332"/>
    </source>
</evidence>
<evidence type="ECO:0000313" key="7">
    <source>
        <dbReference type="EMBL" id="PWZ26639.1"/>
    </source>
</evidence>
<keyword evidence="3" id="KW-0195">Cyclin</keyword>
<dbReference type="InterPro" id="IPR048258">
    <property type="entry name" value="Cyclins_cyclin-box"/>
</dbReference>
<evidence type="ECO:0000256" key="1">
    <source>
        <dbReference type="ARBA" id="ARBA00009065"/>
    </source>
</evidence>
<dbReference type="ExpressionAtlas" id="A0A3L6F0S2">
    <property type="expression patterns" value="baseline and differential"/>
</dbReference>
<comment type="caution">
    <text evidence="6">The sequence shown here is derived from an EMBL/GenBank/DDBJ whole genome shotgun (WGS) entry which is preliminary data.</text>
</comment>
<sequence>MVPGYDCAASVLLCAEDNAAILGLDDDGEESSWAAAATPPRDTVAAAAATGVAVDGILTEFPLLSDDCVATLVEKEVEHMPAEGYLQKLQRRHGDLDLAAVRKDAIDWIWKVIEHYNFAPLTAVLSVNYLDRFLSTYEFPVSLAILVSLEAVLLKLHSADGRKIQIMAGRQSLDDSALGSGLLVFGFENRRDFCATPLGFAVIFRLCVQVAEAKFVFEGRTIKRMELLVLSTLKWRMHAVTACSFVEYFLHKLSDHGAPSLLARSRSSDLVLSTAKGAEFVVFRPSEIAASVALAAIGECRSSVIERAASSCKYLDKERVLRCHEMIQEKITAGSIVLKSAGSSISSVPQSPIGVLDAAACLSQQSDDATVGSPAVCYHSSSTSKRRRITRRLL</sequence>
<evidence type="ECO:0000313" key="8">
    <source>
        <dbReference type="Proteomes" id="UP000251960"/>
    </source>
</evidence>
<name>A0A3L6F0S2_MAIZE</name>